<keyword evidence="4" id="KW-0396">Initiation factor</keyword>
<dbReference type="PANTHER" id="PTHR10233:SF14">
    <property type="entry name" value="TRANSLATION INITIATION FACTOR EIF-2B SUBUNIT DELTA"/>
    <property type="match status" value="1"/>
</dbReference>
<proteinExistence type="inferred from homology"/>
<keyword evidence="3" id="KW-0963">Cytoplasm</keyword>
<dbReference type="Pfam" id="PF01008">
    <property type="entry name" value="IF-2B"/>
    <property type="match status" value="1"/>
</dbReference>
<gene>
    <name evidence="11" type="ORF">GSOID_T00011994001</name>
    <name evidence="12" type="ORF">GSOID_T00020388001</name>
</gene>
<dbReference type="InterPro" id="IPR042529">
    <property type="entry name" value="IF_2B-like_C"/>
</dbReference>
<dbReference type="PANTHER" id="PTHR10233">
    <property type="entry name" value="TRANSLATION INITIATION FACTOR EIF-2B"/>
    <property type="match status" value="1"/>
</dbReference>
<sequence>MTKELSAKEKKKLEKAARRAKVVGDKGVDGEAIKAEAMRKKEESMKKHQEVQIRQPSPVPKAGSPVPQVAAILKEEAAGGRTRKISESQGVARALKSTKTQSMQVELTEPLFTYMRNTAGIKDTIQTMGFGRKDMFSRGITKNQTQLHRAIVRLGFKAAHLSKIDEREMAQKLRRALELFIDDFDGRNFNDECIPQHHRLSIQQNFISELNPNINFISKCHPMTRSEACLVDVIKEAARSRQARDKNLAEFKEFLHEELQLFWKMRVEEAEATIANETFNLITDNSTVLTFGDGMNMVRIFEKAKRLGRKFEVIVVDTEPGFSGKRILRCLTEVGIQAKYSTVAGLSYMMKQTDVVIIGARSLLANGSVVGAKGCGTVACVANEDQVPVLVCCETYKFEDRCAINALDIKNEIREFPINEHITFQNIVQDVIPASLVTAAITEVGIIASTSAATVISENERKRKDITFETT</sequence>
<evidence type="ECO:0000256" key="6">
    <source>
        <dbReference type="ARBA" id="ARBA00044147"/>
    </source>
</evidence>
<keyword evidence="13" id="KW-1185">Reference proteome</keyword>
<name>E4XZP2_OIKDI</name>
<evidence type="ECO:0000313" key="11">
    <source>
        <dbReference type="EMBL" id="CBY15104.1"/>
    </source>
</evidence>
<evidence type="ECO:0000313" key="12">
    <source>
        <dbReference type="EMBL" id="CBY39795.1"/>
    </source>
</evidence>
<reference evidence="11" key="1">
    <citation type="journal article" date="2010" name="Science">
        <title>Plasticity of animal genome architecture unmasked by rapid evolution of a pelagic tunicate.</title>
        <authorList>
            <person name="Denoeud F."/>
            <person name="Henriet S."/>
            <person name="Mungpakdee S."/>
            <person name="Aury J.M."/>
            <person name="Da Silva C."/>
            <person name="Brinkmann H."/>
            <person name="Mikhaleva J."/>
            <person name="Olsen L.C."/>
            <person name="Jubin C."/>
            <person name="Canestro C."/>
            <person name="Bouquet J.M."/>
            <person name="Danks G."/>
            <person name="Poulain J."/>
            <person name="Campsteijn C."/>
            <person name="Adamski M."/>
            <person name="Cross I."/>
            <person name="Yadetie F."/>
            <person name="Muffato M."/>
            <person name="Louis A."/>
            <person name="Butcher S."/>
            <person name="Tsagkogeorga G."/>
            <person name="Konrad A."/>
            <person name="Singh S."/>
            <person name="Jensen M.F."/>
            <person name="Cong E.H."/>
            <person name="Eikeseth-Otteraa H."/>
            <person name="Noel B."/>
            <person name="Anthouard V."/>
            <person name="Porcel B.M."/>
            <person name="Kachouri-Lafond R."/>
            <person name="Nishino A."/>
            <person name="Ugolini M."/>
            <person name="Chourrout P."/>
            <person name="Nishida H."/>
            <person name="Aasland R."/>
            <person name="Huzurbazar S."/>
            <person name="Westhof E."/>
            <person name="Delsuc F."/>
            <person name="Lehrach H."/>
            <person name="Reinhardt R."/>
            <person name="Weissenbach J."/>
            <person name="Roy S.W."/>
            <person name="Artiguenave F."/>
            <person name="Postlethwait J.H."/>
            <person name="Manak J.R."/>
            <person name="Thompson E.M."/>
            <person name="Jaillon O."/>
            <person name="Du Pasquier L."/>
            <person name="Boudinot P."/>
            <person name="Liberles D.A."/>
            <person name="Volff J.N."/>
            <person name="Philippe H."/>
            <person name="Lenhard B."/>
            <person name="Roest Crollius H."/>
            <person name="Wincker P."/>
            <person name="Chourrout D."/>
        </authorList>
    </citation>
    <scope>NUCLEOTIDE SEQUENCE [LARGE SCALE GENOMIC DNA]</scope>
</reference>
<dbReference type="Proteomes" id="UP000011014">
    <property type="component" value="Unassembled WGS sequence"/>
</dbReference>
<feature type="region of interest" description="Disordered" evidence="10">
    <location>
        <begin position="40"/>
        <end position="65"/>
    </location>
</feature>
<dbReference type="OrthoDB" id="10254737at2759"/>
<evidence type="ECO:0000256" key="1">
    <source>
        <dbReference type="ARBA" id="ARBA00004514"/>
    </source>
</evidence>
<evidence type="ECO:0000256" key="5">
    <source>
        <dbReference type="ARBA" id="ARBA00022917"/>
    </source>
</evidence>
<accession>E4XZP2</accession>
<dbReference type="GO" id="GO:0005829">
    <property type="term" value="C:cytosol"/>
    <property type="evidence" value="ECO:0007669"/>
    <property type="project" value="UniProtKB-SubCell"/>
</dbReference>
<evidence type="ECO:0000256" key="8">
    <source>
        <dbReference type="ARBA" id="ARBA00046432"/>
    </source>
</evidence>
<dbReference type="InterPro" id="IPR037171">
    <property type="entry name" value="NagB/RpiA_transferase-like"/>
</dbReference>
<dbReference type="InterPro" id="IPR000649">
    <property type="entry name" value="IF-2B-related"/>
</dbReference>
<evidence type="ECO:0000256" key="4">
    <source>
        <dbReference type="ARBA" id="ARBA00022540"/>
    </source>
</evidence>
<dbReference type="Gene3D" id="3.40.50.10470">
    <property type="entry name" value="Translation initiation factor eif-2b, domain 2"/>
    <property type="match status" value="1"/>
</dbReference>
<dbReference type="EMBL" id="FN653422">
    <property type="protein sequence ID" value="CBY15104.1"/>
    <property type="molecule type" value="Genomic_DNA"/>
</dbReference>
<evidence type="ECO:0000256" key="3">
    <source>
        <dbReference type="ARBA" id="ARBA00022490"/>
    </source>
</evidence>
<organism evidence="11">
    <name type="scientific">Oikopleura dioica</name>
    <name type="common">Tunicate</name>
    <dbReference type="NCBI Taxonomy" id="34765"/>
    <lineage>
        <taxon>Eukaryota</taxon>
        <taxon>Metazoa</taxon>
        <taxon>Chordata</taxon>
        <taxon>Tunicata</taxon>
        <taxon>Appendicularia</taxon>
        <taxon>Copelata</taxon>
        <taxon>Oikopleuridae</taxon>
        <taxon>Oikopleura</taxon>
    </lineage>
</organism>
<evidence type="ECO:0000313" key="13">
    <source>
        <dbReference type="Proteomes" id="UP000001307"/>
    </source>
</evidence>
<comment type="subcellular location">
    <subcellularLocation>
        <location evidence="1">Cytoplasm</location>
        <location evidence="1">Cytosol</location>
    </subcellularLocation>
</comment>
<feature type="compositionally biased region" description="Basic and acidic residues" evidence="10">
    <location>
        <begin position="40"/>
        <end position="51"/>
    </location>
</feature>
<protein>
    <recommendedName>
        <fullName evidence="6">Translation initiation factor eIF2B subunit delta</fullName>
    </recommendedName>
    <alternativeName>
        <fullName evidence="7">eIF2B GDP-GTP exchange factor subunit delta</fullName>
    </alternativeName>
</protein>
<comment type="similarity">
    <text evidence="2 9">Belongs to the eIF-2B alpha/beta/delta subunits family.</text>
</comment>
<dbReference type="AlphaFoldDB" id="E4XZP2"/>
<dbReference type="EMBL" id="FN655656">
    <property type="protein sequence ID" value="CBY39795.1"/>
    <property type="molecule type" value="Genomic_DNA"/>
</dbReference>
<evidence type="ECO:0000256" key="10">
    <source>
        <dbReference type="SAM" id="MobiDB-lite"/>
    </source>
</evidence>
<dbReference type="InParanoid" id="E4XZP2"/>
<dbReference type="FunCoup" id="E4XZP2">
    <property type="interactions" value="402"/>
</dbReference>
<dbReference type="GO" id="GO:0003743">
    <property type="term" value="F:translation initiation factor activity"/>
    <property type="evidence" value="ECO:0007669"/>
    <property type="project" value="UniProtKB-KW"/>
</dbReference>
<dbReference type="Proteomes" id="UP000001307">
    <property type="component" value="Unassembled WGS sequence"/>
</dbReference>
<evidence type="ECO:0000256" key="7">
    <source>
        <dbReference type="ARBA" id="ARBA00044356"/>
    </source>
</evidence>
<evidence type="ECO:0000256" key="9">
    <source>
        <dbReference type="RuleBase" id="RU003814"/>
    </source>
</evidence>
<dbReference type="SUPFAM" id="SSF100950">
    <property type="entry name" value="NagB/RpiA/CoA transferase-like"/>
    <property type="match status" value="1"/>
</dbReference>
<evidence type="ECO:0000256" key="2">
    <source>
        <dbReference type="ARBA" id="ARBA00007251"/>
    </source>
</evidence>
<keyword evidence="5" id="KW-0648">Protein biosynthesis</keyword>
<comment type="subunit">
    <text evidence="8">Component of the translation initiation factor 2B (eIF2B) complex which is a heterodecamer of two sets of five different subunits: alpha, beta, gamma, delta and epsilon. Subunits alpha, beta and delta comprise a regulatory subcomplex and subunits epsilon and gamma comprise a catalytic subcomplex. Within the complex, the hexameric regulatory complex resides at the center, with the two heterodimeric catalytic subcomplexes bound on opposite sides.</text>
</comment>